<dbReference type="CDD" id="cd06171">
    <property type="entry name" value="Sigma70_r4"/>
    <property type="match status" value="1"/>
</dbReference>
<dbReference type="SUPFAM" id="SSF88946">
    <property type="entry name" value="Sigma2 domain of RNA polymerase sigma factors"/>
    <property type="match status" value="1"/>
</dbReference>
<accession>A0A3A9Z8M5</accession>
<gene>
    <name evidence="8" type="ORF">D7294_06905</name>
</gene>
<sequence>MEFDDYVLTRGDALLRFAHVLCNDAQRAEDLVQEALVRCHRRWRRIEHGGLDAYVRKAILRQYLSWRRRRSAEEGPAGDLPCAGGAPDQGIEAIGERDAMWRLLAGLPRRQRAVLVLRYYEDLPDAEIAGLLNCSAATVRVHAARGLARLRRHPELTGRAEVVEDA</sequence>
<dbReference type="InterPro" id="IPR039425">
    <property type="entry name" value="RNA_pol_sigma-70-like"/>
</dbReference>
<dbReference type="InterPro" id="IPR013324">
    <property type="entry name" value="RNA_pol_sigma_r3/r4-like"/>
</dbReference>
<dbReference type="InterPro" id="IPR036388">
    <property type="entry name" value="WH-like_DNA-bd_sf"/>
</dbReference>
<evidence type="ECO:0000256" key="3">
    <source>
        <dbReference type="ARBA" id="ARBA00023082"/>
    </source>
</evidence>
<dbReference type="InterPro" id="IPR013325">
    <property type="entry name" value="RNA_pol_sigma_r2"/>
</dbReference>
<comment type="caution">
    <text evidence="8">The sequence shown here is derived from an EMBL/GenBank/DDBJ whole genome shotgun (WGS) entry which is preliminary data.</text>
</comment>
<dbReference type="PANTHER" id="PTHR43133:SF50">
    <property type="entry name" value="ECF RNA POLYMERASE SIGMA FACTOR SIGM"/>
    <property type="match status" value="1"/>
</dbReference>
<keyword evidence="3" id="KW-0731">Sigma factor</keyword>
<dbReference type="Pfam" id="PF08281">
    <property type="entry name" value="Sigma70_r4_2"/>
    <property type="match status" value="1"/>
</dbReference>
<evidence type="ECO:0000256" key="2">
    <source>
        <dbReference type="ARBA" id="ARBA00023015"/>
    </source>
</evidence>
<dbReference type="PANTHER" id="PTHR43133">
    <property type="entry name" value="RNA POLYMERASE ECF-TYPE SIGMA FACTO"/>
    <property type="match status" value="1"/>
</dbReference>
<dbReference type="InterPro" id="IPR007627">
    <property type="entry name" value="RNA_pol_sigma70_r2"/>
</dbReference>
<dbReference type="AlphaFoldDB" id="A0A3A9Z8M5"/>
<comment type="similarity">
    <text evidence="1">Belongs to the sigma-70 factor family. ECF subfamily.</text>
</comment>
<dbReference type="SUPFAM" id="SSF88659">
    <property type="entry name" value="Sigma3 and sigma4 domains of RNA polymerase sigma factors"/>
    <property type="match status" value="1"/>
</dbReference>
<dbReference type="InterPro" id="IPR014325">
    <property type="entry name" value="RNA_pol_sigma-E_actinobac"/>
</dbReference>
<evidence type="ECO:0000313" key="9">
    <source>
        <dbReference type="Proteomes" id="UP000272474"/>
    </source>
</evidence>
<dbReference type="Gene3D" id="1.10.10.10">
    <property type="entry name" value="Winged helix-like DNA-binding domain superfamily/Winged helix DNA-binding domain"/>
    <property type="match status" value="1"/>
</dbReference>
<keyword evidence="2" id="KW-0805">Transcription regulation</keyword>
<dbReference type="OrthoDB" id="3678480at2"/>
<dbReference type="NCBIfam" id="TIGR02937">
    <property type="entry name" value="sigma70-ECF"/>
    <property type="match status" value="1"/>
</dbReference>
<protein>
    <submittedName>
        <fullName evidence="8">SigE family RNA polymerase sigma factor</fullName>
    </submittedName>
</protein>
<evidence type="ECO:0000313" key="8">
    <source>
        <dbReference type="EMBL" id="RKN44842.1"/>
    </source>
</evidence>
<keyword evidence="4" id="KW-0238">DNA-binding</keyword>
<evidence type="ECO:0000256" key="5">
    <source>
        <dbReference type="ARBA" id="ARBA00023163"/>
    </source>
</evidence>
<dbReference type="Pfam" id="PF04542">
    <property type="entry name" value="Sigma70_r2"/>
    <property type="match status" value="1"/>
</dbReference>
<evidence type="ECO:0000256" key="1">
    <source>
        <dbReference type="ARBA" id="ARBA00010641"/>
    </source>
</evidence>
<dbReference type="GO" id="GO:0006352">
    <property type="term" value="P:DNA-templated transcription initiation"/>
    <property type="evidence" value="ECO:0007669"/>
    <property type="project" value="InterPro"/>
</dbReference>
<dbReference type="InterPro" id="IPR013249">
    <property type="entry name" value="RNA_pol_sigma70_r4_t2"/>
</dbReference>
<dbReference type="NCBIfam" id="TIGR02983">
    <property type="entry name" value="SigE-fam_strep"/>
    <property type="match status" value="1"/>
</dbReference>
<feature type="domain" description="RNA polymerase sigma factor 70 region 4 type 2" evidence="7">
    <location>
        <begin position="98"/>
        <end position="150"/>
    </location>
</feature>
<name>A0A3A9Z8M5_9ACTN</name>
<dbReference type="RefSeq" id="WP_120676638.1">
    <property type="nucleotide sequence ID" value="NZ_RBAL01000003.1"/>
</dbReference>
<proteinExistence type="inferred from homology"/>
<evidence type="ECO:0000259" key="7">
    <source>
        <dbReference type="Pfam" id="PF08281"/>
    </source>
</evidence>
<dbReference type="EMBL" id="RBAL01000003">
    <property type="protein sequence ID" value="RKN44842.1"/>
    <property type="molecule type" value="Genomic_DNA"/>
</dbReference>
<dbReference type="InterPro" id="IPR014284">
    <property type="entry name" value="RNA_pol_sigma-70_dom"/>
</dbReference>
<feature type="domain" description="RNA polymerase sigma-70 region 2" evidence="6">
    <location>
        <begin position="12"/>
        <end position="71"/>
    </location>
</feature>
<evidence type="ECO:0000259" key="6">
    <source>
        <dbReference type="Pfam" id="PF04542"/>
    </source>
</evidence>
<dbReference type="Proteomes" id="UP000272474">
    <property type="component" value="Unassembled WGS sequence"/>
</dbReference>
<dbReference type="Gene3D" id="1.10.1740.10">
    <property type="match status" value="1"/>
</dbReference>
<organism evidence="8 9">
    <name type="scientific">Streptomyces hoynatensis</name>
    <dbReference type="NCBI Taxonomy" id="1141874"/>
    <lineage>
        <taxon>Bacteria</taxon>
        <taxon>Bacillati</taxon>
        <taxon>Actinomycetota</taxon>
        <taxon>Actinomycetes</taxon>
        <taxon>Kitasatosporales</taxon>
        <taxon>Streptomycetaceae</taxon>
        <taxon>Streptomyces</taxon>
    </lineage>
</organism>
<evidence type="ECO:0000256" key="4">
    <source>
        <dbReference type="ARBA" id="ARBA00023125"/>
    </source>
</evidence>
<dbReference type="GO" id="GO:0016987">
    <property type="term" value="F:sigma factor activity"/>
    <property type="evidence" value="ECO:0007669"/>
    <property type="project" value="UniProtKB-KW"/>
</dbReference>
<dbReference type="GO" id="GO:0003677">
    <property type="term" value="F:DNA binding"/>
    <property type="evidence" value="ECO:0007669"/>
    <property type="project" value="UniProtKB-KW"/>
</dbReference>
<reference evidence="8 9" key="1">
    <citation type="journal article" date="2014" name="Int. J. Syst. Evol. Microbiol.">
        <title>Streptomyces hoynatensis sp. nov., isolated from deep marine sediment.</title>
        <authorList>
            <person name="Veyisoglu A."/>
            <person name="Sahin N."/>
        </authorList>
    </citation>
    <scope>NUCLEOTIDE SEQUENCE [LARGE SCALE GENOMIC DNA]</scope>
    <source>
        <strain evidence="8 9">KCTC 29097</strain>
    </source>
</reference>
<keyword evidence="5" id="KW-0804">Transcription</keyword>
<keyword evidence="9" id="KW-1185">Reference proteome</keyword>